<dbReference type="Pfam" id="PF02525">
    <property type="entry name" value="Flavodoxin_2"/>
    <property type="match status" value="1"/>
</dbReference>
<evidence type="ECO:0000313" key="11">
    <source>
        <dbReference type="EMBL" id="CAL6065108.1"/>
    </source>
</evidence>
<evidence type="ECO:0000256" key="1">
    <source>
        <dbReference type="ARBA" id="ARBA00023002"/>
    </source>
</evidence>
<dbReference type="EMBL" id="CATOUU010001155">
    <property type="protein sequence ID" value="CAI9974897.1"/>
    <property type="molecule type" value="Genomic_DNA"/>
</dbReference>
<keyword evidence="1" id="KW-0560">Oxidoreductase</keyword>
<dbReference type="Proteomes" id="UP001642409">
    <property type="component" value="Unassembled WGS sequence"/>
</dbReference>
<accession>A0AA86PTP9</accession>
<evidence type="ECO:0000313" key="10">
    <source>
        <dbReference type="EMBL" id="CAL6051823.1"/>
    </source>
</evidence>
<name>A0AA86PTP9_9EUKA</name>
<feature type="domain" description="Flavodoxin-like fold" evidence="2">
    <location>
        <begin position="1"/>
        <end position="144"/>
    </location>
</feature>
<evidence type="ECO:0000313" key="5">
    <source>
        <dbReference type="EMBL" id="CAI9968124.1"/>
    </source>
</evidence>
<comment type="caution">
    <text evidence="3">The sequence shown here is derived from an EMBL/GenBank/DDBJ whole genome shotgun (WGS) entry which is preliminary data.</text>
</comment>
<dbReference type="GO" id="GO:0003955">
    <property type="term" value="F:NAD(P)H dehydrogenase (quinone) activity"/>
    <property type="evidence" value="ECO:0007669"/>
    <property type="project" value="TreeGrafter"/>
</dbReference>
<dbReference type="InterPro" id="IPR046980">
    <property type="entry name" value="KefG/KefF"/>
</dbReference>
<evidence type="ECO:0000313" key="12">
    <source>
        <dbReference type="Proteomes" id="UP001642409"/>
    </source>
</evidence>
<reference evidence="7 12" key="2">
    <citation type="submission" date="2024-07" db="EMBL/GenBank/DDBJ databases">
        <authorList>
            <person name="Akdeniz Z."/>
        </authorList>
    </citation>
    <scope>NUCLEOTIDE SEQUENCE [LARGE SCALE GENOMIC DNA]</scope>
</reference>
<dbReference type="SUPFAM" id="SSF52218">
    <property type="entry name" value="Flavoproteins"/>
    <property type="match status" value="1"/>
</dbReference>
<evidence type="ECO:0000313" key="3">
    <source>
        <dbReference type="EMBL" id="CAI9946034.1"/>
    </source>
</evidence>
<gene>
    <name evidence="7" type="ORF">HINF_LOCUS17688</name>
    <name evidence="8" type="ORF">HINF_LOCUS19597</name>
    <name evidence="3" type="ORF">HINF_LOCUS33679</name>
    <name evidence="9" type="ORF">HINF_LOCUS38051</name>
    <name evidence="10" type="ORF">HINF_LOCUS44557</name>
    <name evidence="11" type="ORF">HINF_LOCUS51682</name>
    <name evidence="4" type="ORF">HINF_LOCUS55519</name>
    <name evidence="5" type="ORF">HINF_LOCUS55769</name>
    <name evidence="6" type="ORF">HINF_LOCUS62542</name>
</gene>
<evidence type="ECO:0000313" key="4">
    <source>
        <dbReference type="EMBL" id="CAI9967874.1"/>
    </source>
</evidence>
<dbReference type="EMBL" id="CATOUU010001030">
    <property type="protein sequence ID" value="CAI9967874.1"/>
    <property type="molecule type" value="Genomic_DNA"/>
</dbReference>
<reference evidence="3" key="1">
    <citation type="submission" date="2023-06" db="EMBL/GenBank/DDBJ databases">
        <authorList>
            <person name="Kurt Z."/>
        </authorList>
    </citation>
    <scope>NUCLEOTIDE SEQUENCE</scope>
</reference>
<evidence type="ECO:0000313" key="8">
    <source>
        <dbReference type="EMBL" id="CAL6005671.1"/>
    </source>
</evidence>
<dbReference type="EMBL" id="CATOUU010001031">
    <property type="protein sequence ID" value="CAI9968124.1"/>
    <property type="molecule type" value="Genomic_DNA"/>
</dbReference>
<dbReference type="PANTHER" id="PTHR47307:SF1">
    <property type="entry name" value="GLUTATHIONE-REGULATED POTASSIUM-EFFLUX SYSTEM ANCILLARY PROTEIN KEFG"/>
    <property type="match status" value="1"/>
</dbReference>
<keyword evidence="12" id="KW-1185">Reference proteome</keyword>
<dbReference type="EMBL" id="CAXDID020000044">
    <property type="protein sequence ID" value="CAL6001949.1"/>
    <property type="molecule type" value="Genomic_DNA"/>
</dbReference>
<protein>
    <submittedName>
        <fullName evidence="3">NADPH oxidoreductase</fullName>
    </submittedName>
    <submittedName>
        <fullName evidence="7">NADPH_oxidoreductase</fullName>
    </submittedName>
</protein>
<evidence type="ECO:0000313" key="7">
    <source>
        <dbReference type="EMBL" id="CAL6001949.1"/>
    </source>
</evidence>
<proteinExistence type="predicted"/>
<dbReference type="InterPro" id="IPR003680">
    <property type="entry name" value="Flavodoxin_fold"/>
</dbReference>
<dbReference type="EMBL" id="CAXDID020000253">
    <property type="protein sequence ID" value="CAL6065108.1"/>
    <property type="molecule type" value="Genomic_DNA"/>
</dbReference>
<dbReference type="GO" id="GO:0010181">
    <property type="term" value="F:FMN binding"/>
    <property type="evidence" value="ECO:0007669"/>
    <property type="project" value="TreeGrafter"/>
</dbReference>
<dbReference type="PANTHER" id="PTHR47307">
    <property type="entry name" value="GLUTATHIONE-REGULATED POTASSIUM-EFFLUX SYSTEM ANCILLARY PROTEIN KEFG"/>
    <property type="match status" value="1"/>
</dbReference>
<dbReference type="GO" id="GO:0009055">
    <property type="term" value="F:electron transfer activity"/>
    <property type="evidence" value="ECO:0007669"/>
    <property type="project" value="TreeGrafter"/>
</dbReference>
<sequence>MKTIVVVFHPNPEQSVRNKILLDEIKKNKNVTIHMVSGPVQDVEAEKKLLNSFDRIVFQHPVYWYNVPAVGKAYMDTMLAKDGFAGKHFKVVNTTGGPKAAYGDASLLKNIWHAIGPYCGAKLEEQFIFFADDAPAAAAQLAAQLAK</sequence>
<dbReference type="Gene3D" id="3.40.50.360">
    <property type="match status" value="1"/>
</dbReference>
<evidence type="ECO:0000313" key="6">
    <source>
        <dbReference type="EMBL" id="CAI9974897.1"/>
    </source>
</evidence>
<dbReference type="EMBL" id="CAXDID020000189">
    <property type="protein sequence ID" value="CAL6051823.1"/>
    <property type="molecule type" value="Genomic_DNA"/>
</dbReference>
<dbReference type="AlphaFoldDB" id="A0AA86PTP9"/>
<dbReference type="EMBL" id="CAXDID020000051">
    <property type="protein sequence ID" value="CAL6005671.1"/>
    <property type="molecule type" value="Genomic_DNA"/>
</dbReference>
<organism evidence="3">
    <name type="scientific">Hexamita inflata</name>
    <dbReference type="NCBI Taxonomy" id="28002"/>
    <lineage>
        <taxon>Eukaryota</taxon>
        <taxon>Metamonada</taxon>
        <taxon>Diplomonadida</taxon>
        <taxon>Hexamitidae</taxon>
        <taxon>Hexamitinae</taxon>
        <taxon>Hexamita</taxon>
    </lineage>
</organism>
<dbReference type="InterPro" id="IPR029039">
    <property type="entry name" value="Flavoprotein-like_sf"/>
</dbReference>
<dbReference type="EMBL" id="CAXDID020000143">
    <property type="protein sequence ID" value="CAL6039841.1"/>
    <property type="molecule type" value="Genomic_DNA"/>
</dbReference>
<evidence type="ECO:0000313" key="9">
    <source>
        <dbReference type="EMBL" id="CAL6039841.1"/>
    </source>
</evidence>
<evidence type="ECO:0000259" key="2">
    <source>
        <dbReference type="Pfam" id="PF02525"/>
    </source>
</evidence>
<dbReference type="EMBL" id="CATOUU010000755">
    <property type="protein sequence ID" value="CAI9946034.1"/>
    <property type="molecule type" value="Genomic_DNA"/>
</dbReference>